<evidence type="ECO:0000256" key="4">
    <source>
        <dbReference type="ARBA" id="ARBA00023295"/>
    </source>
</evidence>
<evidence type="ECO:0000256" key="5">
    <source>
        <dbReference type="PROSITE-ProRule" id="PRU10055"/>
    </source>
</evidence>
<dbReference type="EMBL" id="JAHRHJ020000001">
    <property type="protein sequence ID" value="KAH9328568.1"/>
    <property type="molecule type" value="Genomic_DNA"/>
</dbReference>
<dbReference type="PANTHER" id="PTHR10353:SF36">
    <property type="entry name" value="LP05116P"/>
    <property type="match status" value="1"/>
</dbReference>
<dbReference type="PANTHER" id="PTHR10353">
    <property type="entry name" value="GLYCOSYL HYDROLASE"/>
    <property type="match status" value="1"/>
</dbReference>
<dbReference type="InterPro" id="IPR018120">
    <property type="entry name" value="Glyco_hydro_1_AS"/>
</dbReference>
<dbReference type="Gene3D" id="3.20.20.80">
    <property type="entry name" value="Glycosidases"/>
    <property type="match status" value="1"/>
</dbReference>
<dbReference type="InterPro" id="IPR017853">
    <property type="entry name" value="GH"/>
</dbReference>
<dbReference type="GO" id="GO:0005975">
    <property type="term" value="P:carbohydrate metabolic process"/>
    <property type="evidence" value="ECO:0007669"/>
    <property type="project" value="InterPro"/>
</dbReference>
<dbReference type="FunFam" id="3.20.20.80:FF:000020">
    <property type="entry name" value="Beta-glucosidase 12"/>
    <property type="match status" value="1"/>
</dbReference>
<evidence type="ECO:0000313" key="9">
    <source>
        <dbReference type="Proteomes" id="UP000824469"/>
    </source>
</evidence>
<dbReference type="PROSITE" id="PS00653">
    <property type="entry name" value="GLYCOSYL_HYDROL_F1_2"/>
    <property type="match status" value="1"/>
</dbReference>
<keyword evidence="9" id="KW-1185">Reference proteome</keyword>
<evidence type="ECO:0000313" key="8">
    <source>
        <dbReference type="EMBL" id="KAH9328568.1"/>
    </source>
</evidence>
<evidence type="ECO:0000256" key="1">
    <source>
        <dbReference type="ARBA" id="ARBA00010838"/>
    </source>
</evidence>
<proteinExistence type="inferred from homology"/>
<dbReference type="OMA" id="TCFRIFG"/>
<evidence type="ECO:0000256" key="6">
    <source>
        <dbReference type="RuleBase" id="RU003690"/>
    </source>
</evidence>
<keyword evidence="3 7" id="KW-0378">Hydrolase</keyword>
<dbReference type="Pfam" id="PF00232">
    <property type="entry name" value="Glyco_hydro_1"/>
    <property type="match status" value="1"/>
</dbReference>
<gene>
    <name evidence="8" type="ORF">KI387_000676</name>
</gene>
<evidence type="ECO:0000256" key="3">
    <source>
        <dbReference type="ARBA" id="ARBA00022801"/>
    </source>
</evidence>
<dbReference type="PRINTS" id="PR00131">
    <property type="entry name" value="GLHYDRLASE1"/>
</dbReference>
<dbReference type="PROSITE" id="PS00572">
    <property type="entry name" value="GLYCOSYL_HYDROL_F1_1"/>
    <property type="match status" value="1"/>
</dbReference>
<organism evidence="8 9">
    <name type="scientific">Taxus chinensis</name>
    <name type="common">Chinese yew</name>
    <name type="synonym">Taxus wallichiana var. chinensis</name>
    <dbReference type="NCBI Taxonomy" id="29808"/>
    <lineage>
        <taxon>Eukaryota</taxon>
        <taxon>Viridiplantae</taxon>
        <taxon>Streptophyta</taxon>
        <taxon>Embryophyta</taxon>
        <taxon>Tracheophyta</taxon>
        <taxon>Spermatophyta</taxon>
        <taxon>Pinopsida</taxon>
        <taxon>Pinidae</taxon>
        <taxon>Conifers II</taxon>
        <taxon>Cupressales</taxon>
        <taxon>Taxaceae</taxon>
        <taxon>Taxus</taxon>
    </lineage>
</organism>
<dbReference type="InterPro" id="IPR001360">
    <property type="entry name" value="Glyco_hydro_1"/>
</dbReference>
<evidence type="ECO:0000256" key="7">
    <source>
        <dbReference type="RuleBase" id="RU004468"/>
    </source>
</evidence>
<accession>A0AA38GTP0</accession>
<evidence type="ECO:0000256" key="2">
    <source>
        <dbReference type="ARBA" id="ARBA00012744"/>
    </source>
</evidence>
<name>A0AA38GTP0_TAXCH</name>
<feature type="active site" description="Nucleophile" evidence="5">
    <location>
        <position position="386"/>
    </location>
</feature>
<sequence>GDDPEFSRNSFPSDFVFGVASSAYQYEGGSVEDGKSLSNWDVFSHTPGRIVDGKNGDIAADQYHRYKEDVEIMSGMGVEMYRFSIAWSRILPEGRGEINPLGVKYYNDLINELLSKGIQPFVTICHDDFPQVLEDQYGSWLSPHFIDDFAQYAETCFRMFGDKVKYWTTFNEPTLFLLRAYDTGEYPPNRCSHPFGNCSAGNSSTEPYIAMHNLLSAHAAAVDIYRRKYQAHQGGLIGMNIWGAWYEPLKNVPEDIEAADRIIEFHNAWNLDPIVFGEYPAIMRKLVGGRLPIITEDLSHKLRGSFDFIGLNYYGSHYAIDASYFITAPNRDYNQDSLTTITNVKDGVPIGQQMYPPEMFGVPFGVEKILDYIKTRYSNPPIFISENGFGNQWNANLPFLQMLNDTFRVDYIEDTLKYIAKAIRKGADVRGYFVWSLLDNFEWTSGYTSKFGLYYVNYTNGLQRYPKFSAHWYGNFLKGKSEVHKEEFLREFMEKYAGIAAPTIAEM</sequence>
<feature type="non-terminal residue" evidence="8">
    <location>
        <position position="1"/>
    </location>
</feature>
<dbReference type="EC" id="3.2.1.21" evidence="2"/>
<protein>
    <recommendedName>
        <fullName evidence="2">beta-glucosidase</fullName>
        <ecNumber evidence="2">3.2.1.21</ecNumber>
    </recommendedName>
</protein>
<keyword evidence="4 7" id="KW-0326">Glycosidase</keyword>
<dbReference type="GO" id="GO:0008422">
    <property type="term" value="F:beta-glucosidase activity"/>
    <property type="evidence" value="ECO:0007669"/>
    <property type="project" value="TreeGrafter"/>
</dbReference>
<dbReference type="InterPro" id="IPR033132">
    <property type="entry name" value="GH_1_N_CS"/>
</dbReference>
<comment type="similarity">
    <text evidence="1 6">Belongs to the glycosyl hydrolase 1 family.</text>
</comment>
<dbReference type="AlphaFoldDB" id="A0AA38GTP0"/>
<dbReference type="Proteomes" id="UP000824469">
    <property type="component" value="Unassembled WGS sequence"/>
</dbReference>
<comment type="caution">
    <text evidence="8">The sequence shown here is derived from an EMBL/GenBank/DDBJ whole genome shotgun (WGS) entry which is preliminary data.</text>
</comment>
<reference evidence="8 9" key="1">
    <citation type="journal article" date="2021" name="Nat. Plants">
        <title>The Taxus genome provides insights into paclitaxel biosynthesis.</title>
        <authorList>
            <person name="Xiong X."/>
            <person name="Gou J."/>
            <person name="Liao Q."/>
            <person name="Li Y."/>
            <person name="Zhou Q."/>
            <person name="Bi G."/>
            <person name="Li C."/>
            <person name="Du R."/>
            <person name="Wang X."/>
            <person name="Sun T."/>
            <person name="Guo L."/>
            <person name="Liang H."/>
            <person name="Lu P."/>
            <person name="Wu Y."/>
            <person name="Zhang Z."/>
            <person name="Ro D.K."/>
            <person name="Shang Y."/>
            <person name="Huang S."/>
            <person name="Yan J."/>
        </authorList>
    </citation>
    <scope>NUCLEOTIDE SEQUENCE [LARGE SCALE GENOMIC DNA]</scope>
    <source>
        <strain evidence="8">Ta-2019</strain>
    </source>
</reference>
<dbReference type="SUPFAM" id="SSF51445">
    <property type="entry name" value="(Trans)glycosidases"/>
    <property type="match status" value="1"/>
</dbReference>